<evidence type="ECO:0000313" key="9">
    <source>
        <dbReference type="Proteomes" id="UP001375370"/>
    </source>
</evidence>
<dbReference type="PROSITE" id="PS01311">
    <property type="entry name" value="LGT"/>
    <property type="match status" value="1"/>
</dbReference>
<dbReference type="EC" id="2.5.1.145" evidence="7"/>
<comment type="catalytic activity">
    <reaction evidence="7">
        <text>L-cysteinyl-[prolipoprotein] + a 1,2-diacyl-sn-glycero-3-phospho-(1'-sn-glycerol) = an S-1,2-diacyl-sn-glyceryl-L-cysteinyl-[prolipoprotein] + sn-glycerol 1-phosphate + H(+)</text>
        <dbReference type="Rhea" id="RHEA:56712"/>
        <dbReference type="Rhea" id="RHEA-COMP:14679"/>
        <dbReference type="Rhea" id="RHEA-COMP:14680"/>
        <dbReference type="ChEBI" id="CHEBI:15378"/>
        <dbReference type="ChEBI" id="CHEBI:29950"/>
        <dbReference type="ChEBI" id="CHEBI:57685"/>
        <dbReference type="ChEBI" id="CHEBI:64716"/>
        <dbReference type="ChEBI" id="CHEBI:140658"/>
        <dbReference type="EC" id="2.5.1.145"/>
    </reaction>
</comment>
<feature type="transmembrane region" description="Helical" evidence="7">
    <location>
        <begin position="42"/>
        <end position="63"/>
    </location>
</feature>
<evidence type="ECO:0000256" key="6">
    <source>
        <dbReference type="ARBA" id="ARBA00023136"/>
    </source>
</evidence>
<keyword evidence="4 7" id="KW-0812">Transmembrane</keyword>
<feature type="transmembrane region" description="Helical" evidence="7">
    <location>
        <begin position="196"/>
        <end position="214"/>
    </location>
</feature>
<keyword evidence="2 7" id="KW-1003">Cell membrane</keyword>
<evidence type="ECO:0000256" key="2">
    <source>
        <dbReference type="ARBA" id="ARBA00022475"/>
    </source>
</evidence>
<evidence type="ECO:0000256" key="7">
    <source>
        <dbReference type="HAMAP-Rule" id="MF_01147"/>
    </source>
</evidence>
<feature type="binding site" evidence="7">
    <location>
        <position position="125"/>
    </location>
    <ligand>
        <name>a 1,2-diacyl-sn-glycero-3-phospho-(1'-sn-glycerol)</name>
        <dbReference type="ChEBI" id="CHEBI:64716"/>
    </ligand>
</feature>
<protein>
    <recommendedName>
        <fullName evidence="7">Phosphatidylglycerol--prolipoprotein diacylglyceryl transferase</fullName>
        <ecNumber evidence="7">2.5.1.145</ecNumber>
    </recommendedName>
</protein>
<evidence type="ECO:0000256" key="4">
    <source>
        <dbReference type="ARBA" id="ARBA00022692"/>
    </source>
</evidence>
<dbReference type="EMBL" id="CP146612">
    <property type="protein sequence ID" value="WWX24620.1"/>
    <property type="molecule type" value="Genomic_DNA"/>
</dbReference>
<keyword evidence="6 7" id="KW-0472">Membrane</keyword>
<keyword evidence="3 7" id="KW-0808">Transferase</keyword>
<sequence>MAFELGPLTIHVYGIVLALGALAGVIIAYIETKRRGLNLDHLFNMALIVLPMGVIGARAYHVIDQWGYYSQNPGQIIGGAGLGIFGALIGGVAGLLIYTTWRRLNPLPWLDSIAPGVILAQSVGRWGNYFNQELYGYPTDVPWGIFIDPVNRLPGFEQYTHFHPMFLYESLWNLSGFAFLMIIGRKWADKLKTGDIFILYLIYYGIGRFILEGFKIDVWTVGGIPTARWITGAAVIIGVAVLWYRHRKQPDAVVGEDHGPQDSH</sequence>
<dbReference type="RefSeq" id="WP_338736732.1">
    <property type="nucleotide sequence ID" value="NZ_CP146612.1"/>
</dbReference>
<feature type="transmembrane region" description="Helical" evidence="7">
    <location>
        <begin position="226"/>
        <end position="244"/>
    </location>
</feature>
<dbReference type="Pfam" id="PF01790">
    <property type="entry name" value="LGT"/>
    <property type="match status" value="1"/>
</dbReference>
<proteinExistence type="inferred from homology"/>
<evidence type="ECO:0000256" key="5">
    <source>
        <dbReference type="ARBA" id="ARBA00022989"/>
    </source>
</evidence>
<reference evidence="8 9" key="1">
    <citation type="submission" date="2024-03" db="EMBL/GenBank/DDBJ databases">
        <title>A Dehalogenimonas Isolated from Estuarine Sediments Dihaloeliminates Chlorinated Alkanes.</title>
        <authorList>
            <person name="Yang Y."/>
            <person name="Wang H."/>
        </authorList>
    </citation>
    <scope>NUCLEOTIDE SEQUENCE [LARGE SCALE GENOMIC DNA]</scope>
    <source>
        <strain evidence="8 9">W</strain>
    </source>
</reference>
<dbReference type="HAMAP" id="MF_01147">
    <property type="entry name" value="Lgt"/>
    <property type="match status" value="1"/>
</dbReference>
<comment type="function">
    <text evidence="7">Catalyzes the transfer of the diacylglyceryl group from phosphatidylglycerol to the sulfhydryl group of the N-terminal cysteine of a prolipoprotein, the first step in the formation of mature lipoproteins.</text>
</comment>
<comment type="subcellular location">
    <subcellularLocation>
        <location evidence="7">Cell membrane</location>
        <topology evidence="7">Multi-pass membrane protein</topology>
    </subcellularLocation>
</comment>
<organism evidence="8 9">
    <name type="scientific">Candidatus Dehalogenimonas loeffleri</name>
    <dbReference type="NCBI Taxonomy" id="3127115"/>
    <lineage>
        <taxon>Bacteria</taxon>
        <taxon>Bacillati</taxon>
        <taxon>Chloroflexota</taxon>
        <taxon>Dehalococcoidia</taxon>
        <taxon>Dehalococcoidales</taxon>
        <taxon>Dehalococcoidaceae</taxon>
        <taxon>Dehalogenimonas</taxon>
    </lineage>
</organism>
<name>A0ABZ2J125_9CHLR</name>
<feature type="transmembrane region" description="Helical" evidence="7">
    <location>
        <begin position="75"/>
        <end position="97"/>
    </location>
</feature>
<dbReference type="NCBIfam" id="TIGR00544">
    <property type="entry name" value="lgt"/>
    <property type="match status" value="1"/>
</dbReference>
<evidence type="ECO:0000256" key="3">
    <source>
        <dbReference type="ARBA" id="ARBA00022679"/>
    </source>
</evidence>
<gene>
    <name evidence="7 8" type="primary">lgt</name>
    <name evidence="8" type="ORF">V8247_04965</name>
</gene>
<dbReference type="InterPro" id="IPR001640">
    <property type="entry name" value="Lgt"/>
</dbReference>
<comment type="similarity">
    <text evidence="1 7">Belongs to the Lgt family.</text>
</comment>
<evidence type="ECO:0000313" key="8">
    <source>
        <dbReference type="EMBL" id="WWX24620.1"/>
    </source>
</evidence>
<dbReference type="GO" id="GO:0008961">
    <property type="term" value="F:phosphatidylglycerol-prolipoprotein diacylglyceryl transferase activity"/>
    <property type="evidence" value="ECO:0007669"/>
    <property type="project" value="UniProtKB-EC"/>
</dbReference>
<accession>A0ABZ2J125</accession>
<dbReference type="PANTHER" id="PTHR30589">
    <property type="entry name" value="PROLIPOPROTEIN DIACYLGLYCERYL TRANSFERASE"/>
    <property type="match status" value="1"/>
</dbReference>
<dbReference type="PANTHER" id="PTHR30589:SF0">
    <property type="entry name" value="PHOSPHATIDYLGLYCEROL--PROLIPOPROTEIN DIACYLGLYCERYL TRANSFERASE"/>
    <property type="match status" value="1"/>
</dbReference>
<evidence type="ECO:0000256" key="1">
    <source>
        <dbReference type="ARBA" id="ARBA00007150"/>
    </source>
</evidence>
<keyword evidence="5 7" id="KW-1133">Transmembrane helix</keyword>
<dbReference type="Proteomes" id="UP001375370">
    <property type="component" value="Chromosome"/>
</dbReference>
<comment type="pathway">
    <text evidence="7">Protein modification; lipoprotein biosynthesis (diacylglyceryl transfer).</text>
</comment>
<feature type="transmembrane region" description="Helical" evidence="7">
    <location>
        <begin position="12"/>
        <end position="30"/>
    </location>
</feature>
<keyword evidence="9" id="KW-1185">Reference proteome</keyword>